<feature type="domain" description="Flagellar hook protein FlgE/F/G-like D1" evidence="9">
    <location>
        <begin position="83"/>
        <end position="146"/>
    </location>
</feature>
<dbReference type="InterPro" id="IPR020013">
    <property type="entry name" value="Flagellar_FlgE/F/G"/>
</dbReference>
<keyword evidence="10" id="KW-0966">Cell projection</keyword>
<dbReference type="InterPro" id="IPR019776">
    <property type="entry name" value="Flagellar_basal_body_rod_CS"/>
</dbReference>
<keyword evidence="4 5" id="KW-0975">Bacterial flagellum</keyword>
<dbReference type="Gene3D" id="2.60.98.20">
    <property type="entry name" value="Flagellar hook protein FlgE"/>
    <property type="match status" value="1"/>
</dbReference>
<dbReference type="InterPro" id="IPR037058">
    <property type="entry name" value="Falgellar_hook_FlgE_sf"/>
</dbReference>
<dbReference type="InterPro" id="IPR053967">
    <property type="entry name" value="LlgE_F_G-like_D1"/>
</dbReference>
<dbReference type="InterPro" id="IPR037925">
    <property type="entry name" value="FlgE/F/G-like"/>
</dbReference>
<dbReference type="Proteomes" id="UP000192721">
    <property type="component" value="Unassembled WGS sequence"/>
</dbReference>
<dbReference type="Pfam" id="PF07559">
    <property type="entry name" value="FlgE_D2"/>
    <property type="match status" value="1"/>
</dbReference>
<dbReference type="Pfam" id="PF00460">
    <property type="entry name" value="Flg_bb_rod"/>
    <property type="match status" value="1"/>
</dbReference>
<dbReference type="RefSeq" id="WP_043631129.1">
    <property type="nucleotide sequence ID" value="NZ_JBBIGS010000011.1"/>
</dbReference>
<dbReference type="NCBIfam" id="TIGR03506">
    <property type="entry name" value="FlgEFG_subfam"/>
    <property type="match status" value="1"/>
</dbReference>
<proteinExistence type="inferred from homology"/>
<dbReference type="InterPro" id="IPR001444">
    <property type="entry name" value="Flag_bb_rod_N"/>
</dbReference>
<dbReference type="PANTHER" id="PTHR30435:SF1">
    <property type="entry name" value="FLAGELLAR HOOK PROTEIN FLGE"/>
    <property type="match status" value="1"/>
</dbReference>
<evidence type="ECO:0000256" key="1">
    <source>
        <dbReference type="ARBA" id="ARBA00004117"/>
    </source>
</evidence>
<evidence type="ECO:0000256" key="4">
    <source>
        <dbReference type="ARBA" id="ARBA00023143"/>
    </source>
</evidence>
<dbReference type="Pfam" id="PF06429">
    <property type="entry name" value="Flg_bbr_C"/>
    <property type="match status" value="1"/>
</dbReference>
<keyword evidence="10" id="KW-0282">Flagellum</keyword>
<dbReference type="GO" id="GO:0005829">
    <property type="term" value="C:cytosol"/>
    <property type="evidence" value="ECO:0007669"/>
    <property type="project" value="TreeGrafter"/>
</dbReference>
<reference evidence="10 11" key="1">
    <citation type="submission" date="2017-02" db="EMBL/GenBank/DDBJ databases">
        <title>Chromobacterium haemolyticum H5244.</title>
        <authorList>
            <person name="Gulvik C.A."/>
        </authorList>
    </citation>
    <scope>NUCLEOTIDE SEQUENCE [LARGE SCALE GENOMIC DNA]</scope>
    <source>
        <strain evidence="10 11">H5244</strain>
    </source>
</reference>
<dbReference type="EMBL" id="MUKV01000005">
    <property type="protein sequence ID" value="OQS42391.1"/>
    <property type="molecule type" value="Genomic_DNA"/>
</dbReference>
<dbReference type="GO" id="GO:0071978">
    <property type="term" value="P:bacterial-type flagellum-dependent swarming motility"/>
    <property type="evidence" value="ECO:0007669"/>
    <property type="project" value="TreeGrafter"/>
</dbReference>
<dbReference type="NCBIfam" id="NF004238">
    <property type="entry name" value="PRK05682.1-1"/>
    <property type="match status" value="1"/>
</dbReference>
<dbReference type="AlphaFoldDB" id="A0A1W0D5V3"/>
<dbReference type="PANTHER" id="PTHR30435">
    <property type="entry name" value="FLAGELLAR PROTEIN"/>
    <property type="match status" value="1"/>
</dbReference>
<name>A0A1W0D5V3_9NEIS</name>
<evidence type="ECO:0000259" key="6">
    <source>
        <dbReference type="Pfam" id="PF00460"/>
    </source>
</evidence>
<comment type="function">
    <text evidence="5">A flexible structure which links the flagellar filament to the drive apparatus in the basal body.</text>
</comment>
<comment type="caution">
    <text evidence="10">The sequence shown here is derived from an EMBL/GenBank/DDBJ whole genome shotgun (WGS) entry which is preliminary data.</text>
</comment>
<comment type="similarity">
    <text evidence="2 5">Belongs to the flagella basal body rod proteins family.</text>
</comment>
<evidence type="ECO:0000259" key="7">
    <source>
        <dbReference type="Pfam" id="PF06429"/>
    </source>
</evidence>
<keyword evidence="10" id="KW-0969">Cilium</keyword>
<evidence type="ECO:0000259" key="9">
    <source>
        <dbReference type="Pfam" id="PF22692"/>
    </source>
</evidence>
<evidence type="ECO:0000256" key="5">
    <source>
        <dbReference type="RuleBase" id="RU362116"/>
    </source>
</evidence>
<organism evidence="10 11">
    <name type="scientific">Chromobacterium haemolyticum</name>
    <dbReference type="NCBI Taxonomy" id="394935"/>
    <lineage>
        <taxon>Bacteria</taxon>
        <taxon>Pseudomonadati</taxon>
        <taxon>Pseudomonadota</taxon>
        <taxon>Betaproteobacteria</taxon>
        <taxon>Neisseriales</taxon>
        <taxon>Chromobacteriaceae</taxon>
        <taxon>Chromobacterium</taxon>
    </lineage>
</organism>
<dbReference type="GO" id="GO:0009425">
    <property type="term" value="C:bacterial-type flagellum basal body"/>
    <property type="evidence" value="ECO:0007669"/>
    <property type="project" value="UniProtKB-SubCell"/>
</dbReference>
<evidence type="ECO:0000313" key="11">
    <source>
        <dbReference type="Proteomes" id="UP000192721"/>
    </source>
</evidence>
<evidence type="ECO:0000313" key="10">
    <source>
        <dbReference type="EMBL" id="OQS42391.1"/>
    </source>
</evidence>
<dbReference type="SUPFAM" id="SSF117143">
    <property type="entry name" value="Flagellar hook protein flgE"/>
    <property type="match status" value="1"/>
</dbReference>
<dbReference type="GO" id="GO:0009424">
    <property type="term" value="C:bacterial-type flagellum hook"/>
    <property type="evidence" value="ECO:0007669"/>
    <property type="project" value="TreeGrafter"/>
</dbReference>
<dbReference type="PROSITE" id="PS00588">
    <property type="entry name" value="FLAGELLA_BB_ROD"/>
    <property type="match status" value="1"/>
</dbReference>
<comment type="subcellular location">
    <subcellularLocation>
        <location evidence="1 5">Bacterial flagellum basal body</location>
    </subcellularLocation>
</comment>
<sequence length="414" mass="43177">MGFQQGLSGLNAASTQLDTIGNNVANANTVGFKSSRTEFADMYGNTLYGIATTTPGIGVKVAAVTQNMSNGNVTTTGRSLDLAINNGGFFTVAQPDGTLSYTRNGQFQINNQGYVVNNGNFLQGWQADAAGNITQGPVSKIQLNSNLVSPQATTKATLGVNLDSRSTVPTVTPLDPTNSSSYNWSNTNTVYDSLGNPHQVTMYYVAGAPTATGRTWTATAYVDGNPANNTPPNSNNFSLTFNTSGVLTTPGPFNINFSPNPLNGSAVPQTVAFSFTGSTQVGQNFGVTTPPIIDGSAPGNLKGINISSSGIIQATYTNGQTKTIGQVALANFINPQGLQSKGNNLWAQTYDSGIASYNAPGAGNTGTIQAGAVEDSNVDLTSELVNMITAQRYYQANAQTIKTQDTLVQTLLNI</sequence>
<dbReference type="InterPro" id="IPR011491">
    <property type="entry name" value="FlgE_D2"/>
</dbReference>
<gene>
    <name evidence="10" type="ORF">B0T45_06285</name>
</gene>
<feature type="domain" description="Flagellar hook protein FlgE D2" evidence="8">
    <location>
        <begin position="161"/>
        <end position="289"/>
    </location>
</feature>
<evidence type="ECO:0000259" key="8">
    <source>
        <dbReference type="Pfam" id="PF07559"/>
    </source>
</evidence>
<evidence type="ECO:0000256" key="3">
    <source>
        <dbReference type="ARBA" id="ARBA00019015"/>
    </source>
</evidence>
<feature type="domain" description="Flagellar basal body rod protein N-terminal" evidence="6">
    <location>
        <begin position="6"/>
        <end position="33"/>
    </location>
</feature>
<accession>A0A1W0D5V3</accession>
<dbReference type="Pfam" id="PF22692">
    <property type="entry name" value="LlgE_F_G_D1"/>
    <property type="match status" value="1"/>
</dbReference>
<evidence type="ECO:0000256" key="2">
    <source>
        <dbReference type="ARBA" id="ARBA00009677"/>
    </source>
</evidence>
<dbReference type="InterPro" id="IPR010930">
    <property type="entry name" value="Flg_bb/hook_C_dom"/>
</dbReference>
<protein>
    <recommendedName>
        <fullName evidence="3 5">Flagellar hook protein FlgE</fullName>
    </recommendedName>
</protein>
<feature type="domain" description="Flagellar basal-body/hook protein C-terminal" evidence="7">
    <location>
        <begin position="369"/>
        <end position="414"/>
    </location>
</feature>